<sequence>MTHAPTRHRLVSLAAAAAVAGAGLTAAIAAPTQGTADAAACVNEHSVKKTLIVNYGLTKSVPETVGQGQPITYSLSVTTDSIGNPYVQGVWDIPPKELQSVKPTVKIKAFTLIGGILGGGGAFGKLINEETVPPAEVIKDGTSWKISHTGWAVFSGQSFTAEFTYKPPASYTAGKQITSGGAAFKATPAPPLGYLELGQLTACTTVRAPNAGEAVLGSLDSAGLGSAEGQLSSTGSLVDIIPGLIGGIGGGDKKEEPKK</sequence>
<dbReference type="AlphaFoldDB" id="M3TIE0"/>
<dbReference type="Proteomes" id="UP000035009">
    <property type="component" value="Unassembled WGS sequence"/>
</dbReference>
<evidence type="ECO:0000256" key="1">
    <source>
        <dbReference type="SAM" id="SignalP"/>
    </source>
</evidence>
<dbReference type="RefSeq" id="WP_008380877.1">
    <property type="nucleotide sequence ID" value="NZ_BAOP01000031.1"/>
</dbReference>
<dbReference type="InterPro" id="IPR006311">
    <property type="entry name" value="TAT_signal"/>
</dbReference>
<dbReference type="eggNOG" id="ENOG5031VQX">
    <property type="taxonomic scope" value="Bacteria"/>
</dbReference>
<organism evidence="2 3">
    <name type="scientific">Gordonia malaquae NBRC 108250</name>
    <dbReference type="NCBI Taxonomy" id="1223542"/>
    <lineage>
        <taxon>Bacteria</taxon>
        <taxon>Bacillati</taxon>
        <taxon>Actinomycetota</taxon>
        <taxon>Actinomycetes</taxon>
        <taxon>Mycobacteriales</taxon>
        <taxon>Gordoniaceae</taxon>
        <taxon>Gordonia</taxon>
    </lineage>
</organism>
<feature type="signal peptide" evidence="1">
    <location>
        <begin position="1"/>
        <end position="29"/>
    </location>
</feature>
<accession>M3TIE0</accession>
<dbReference type="EMBL" id="BAOP01000031">
    <property type="protein sequence ID" value="GAC81256.1"/>
    <property type="molecule type" value="Genomic_DNA"/>
</dbReference>
<keyword evidence="3" id="KW-1185">Reference proteome</keyword>
<protein>
    <submittedName>
        <fullName evidence="2">Uncharacterized protein</fullName>
    </submittedName>
</protein>
<proteinExistence type="predicted"/>
<keyword evidence="1" id="KW-0732">Signal</keyword>
<gene>
    <name evidence="2" type="ORF">GM1_031_00090</name>
</gene>
<evidence type="ECO:0000313" key="3">
    <source>
        <dbReference type="Proteomes" id="UP000035009"/>
    </source>
</evidence>
<feature type="chain" id="PRO_5039662367" evidence="1">
    <location>
        <begin position="30"/>
        <end position="259"/>
    </location>
</feature>
<comment type="caution">
    <text evidence="2">The sequence shown here is derived from an EMBL/GenBank/DDBJ whole genome shotgun (WGS) entry which is preliminary data.</text>
</comment>
<dbReference type="OrthoDB" id="4548707at2"/>
<reference evidence="2 3" key="1">
    <citation type="submission" date="2013-02" db="EMBL/GenBank/DDBJ databases">
        <title>Whole genome shotgun sequence of Gordonia malaquae NBRC 108250.</title>
        <authorList>
            <person name="Yoshida I."/>
            <person name="Hosoyama A."/>
            <person name="Tsuchikane K."/>
            <person name="Ando Y."/>
            <person name="Baba S."/>
            <person name="Ohji S."/>
            <person name="Hamada M."/>
            <person name="Tamura T."/>
            <person name="Yamazoe A."/>
            <person name="Yamazaki S."/>
            <person name="Fujita N."/>
        </authorList>
    </citation>
    <scope>NUCLEOTIDE SEQUENCE [LARGE SCALE GENOMIC DNA]</scope>
    <source>
        <strain evidence="2 3">NBRC 108250</strain>
    </source>
</reference>
<dbReference type="PROSITE" id="PS51318">
    <property type="entry name" value="TAT"/>
    <property type="match status" value="1"/>
</dbReference>
<name>M3TIE0_GORML</name>
<evidence type="ECO:0000313" key="2">
    <source>
        <dbReference type="EMBL" id="GAC81256.1"/>
    </source>
</evidence>